<evidence type="ECO:0000313" key="1">
    <source>
        <dbReference type="EMBL" id="SFT00430.1"/>
    </source>
</evidence>
<sequence length="89" mass="10040">MALERLEALTSLQTTDGLVVAQKVVSSSINGSLETYYFSYLIDTRKRIIISDEVRSHLKSLEIEDIVIKTLEFSLTINSKNLDLYGLNT</sequence>
<keyword evidence="2" id="KW-1185">Reference proteome</keyword>
<accession>A0A1I6UG67</accession>
<reference evidence="2" key="1">
    <citation type="submission" date="2016-10" db="EMBL/GenBank/DDBJ databases">
        <authorList>
            <person name="Varghese N."/>
            <person name="Submissions S."/>
        </authorList>
    </citation>
    <scope>NUCLEOTIDE SEQUENCE [LARGE SCALE GENOMIC DNA]</scope>
    <source>
        <strain evidence="2">ANC 5076</strain>
    </source>
</reference>
<proteinExistence type="predicted"/>
<evidence type="ECO:0000313" key="2">
    <source>
        <dbReference type="Proteomes" id="UP000182827"/>
    </source>
</evidence>
<dbReference type="EMBL" id="FOZU01000016">
    <property type="protein sequence ID" value="SFT00430.1"/>
    <property type="molecule type" value="Genomic_DNA"/>
</dbReference>
<name>A0A1I6UG67_9GAMM</name>
<dbReference type="RefSeq" id="WP_074946562.1">
    <property type="nucleotide sequence ID" value="NZ_FOZU01000016.1"/>
</dbReference>
<dbReference type="AlphaFoldDB" id="A0A1I6UG67"/>
<protein>
    <submittedName>
        <fullName evidence="1">Uncharacterized protein</fullName>
    </submittedName>
</protein>
<organism evidence="1 2">
    <name type="scientific">Acinetobacter bohemicus</name>
    <dbReference type="NCBI Taxonomy" id="1435036"/>
    <lineage>
        <taxon>Bacteria</taxon>
        <taxon>Pseudomonadati</taxon>
        <taxon>Pseudomonadota</taxon>
        <taxon>Gammaproteobacteria</taxon>
        <taxon>Moraxellales</taxon>
        <taxon>Moraxellaceae</taxon>
        <taxon>Acinetobacter</taxon>
    </lineage>
</organism>
<dbReference type="Proteomes" id="UP000182827">
    <property type="component" value="Unassembled WGS sequence"/>
</dbReference>
<gene>
    <name evidence="1" type="ORF">SAMN05444586_10164</name>
</gene>